<dbReference type="InterPro" id="IPR007829">
    <property type="entry name" value="TM2"/>
</dbReference>
<organism evidence="7 8">
    <name type="scientific">Mucilaginibacter gossypii</name>
    <dbReference type="NCBI Taxonomy" id="551996"/>
    <lineage>
        <taxon>Bacteria</taxon>
        <taxon>Pseudomonadati</taxon>
        <taxon>Bacteroidota</taxon>
        <taxon>Sphingobacteriia</taxon>
        <taxon>Sphingobacteriales</taxon>
        <taxon>Sphingobacteriaceae</taxon>
        <taxon>Mucilaginibacter</taxon>
    </lineage>
</organism>
<feature type="transmembrane region" description="Helical" evidence="5">
    <location>
        <begin position="51"/>
        <end position="70"/>
    </location>
</feature>
<comment type="subcellular location">
    <subcellularLocation>
        <location evidence="1">Membrane</location>
        <topology evidence="1">Multi-pass membrane protein</topology>
    </subcellularLocation>
</comment>
<dbReference type="AlphaFoldDB" id="A0A1G8MU40"/>
<dbReference type="Pfam" id="PF05154">
    <property type="entry name" value="TM2"/>
    <property type="match status" value="1"/>
</dbReference>
<feature type="domain" description="TM2" evidence="6">
    <location>
        <begin position="55"/>
        <end position="95"/>
    </location>
</feature>
<protein>
    <submittedName>
        <fullName evidence="7">TM2 domain-containing protein</fullName>
    </submittedName>
</protein>
<name>A0A1G8MU40_9SPHI</name>
<evidence type="ECO:0000313" key="7">
    <source>
        <dbReference type="EMBL" id="SDI71452.1"/>
    </source>
</evidence>
<gene>
    <name evidence="7" type="ORF">SAMN05192573_12911</name>
</gene>
<keyword evidence="8" id="KW-1185">Reference proteome</keyword>
<evidence type="ECO:0000256" key="4">
    <source>
        <dbReference type="ARBA" id="ARBA00023136"/>
    </source>
</evidence>
<evidence type="ECO:0000313" key="8">
    <source>
        <dbReference type="Proteomes" id="UP000199705"/>
    </source>
</evidence>
<reference evidence="8" key="1">
    <citation type="submission" date="2016-10" db="EMBL/GenBank/DDBJ databases">
        <authorList>
            <person name="Varghese N."/>
            <person name="Submissions S."/>
        </authorList>
    </citation>
    <scope>NUCLEOTIDE SEQUENCE [LARGE SCALE GENOMIC DNA]</scope>
    <source>
        <strain evidence="8">Gh-67</strain>
    </source>
</reference>
<dbReference type="Proteomes" id="UP000199705">
    <property type="component" value="Unassembled WGS sequence"/>
</dbReference>
<dbReference type="STRING" id="551996.SAMN05192573_12911"/>
<feature type="transmembrane region" description="Helical" evidence="5">
    <location>
        <begin position="76"/>
        <end position="97"/>
    </location>
</feature>
<keyword evidence="4 5" id="KW-0472">Membrane</keyword>
<dbReference type="EMBL" id="FNCG01000029">
    <property type="protein sequence ID" value="SDI71452.1"/>
    <property type="molecule type" value="Genomic_DNA"/>
</dbReference>
<keyword evidence="2 5" id="KW-0812">Transmembrane</keyword>
<sequence>MNAYQNPYMSFDGITPEEYTFLQQATASLTENQARTFMSFYASKRRNPQDIMFATLAGFLGVSGVQRFMTDQIGMGILYFFTAGFCFIGTIVDLINYKTIANDYNRQMAYESFNIAKMSN</sequence>
<evidence type="ECO:0000259" key="6">
    <source>
        <dbReference type="Pfam" id="PF05154"/>
    </source>
</evidence>
<keyword evidence="3 5" id="KW-1133">Transmembrane helix</keyword>
<evidence type="ECO:0000256" key="2">
    <source>
        <dbReference type="ARBA" id="ARBA00022692"/>
    </source>
</evidence>
<dbReference type="RefSeq" id="WP_090533469.1">
    <property type="nucleotide sequence ID" value="NZ_CP071878.2"/>
</dbReference>
<proteinExistence type="predicted"/>
<evidence type="ECO:0000256" key="3">
    <source>
        <dbReference type="ARBA" id="ARBA00022989"/>
    </source>
</evidence>
<dbReference type="GeneID" id="91140336"/>
<accession>A0A1G8MU40</accession>
<evidence type="ECO:0000256" key="5">
    <source>
        <dbReference type="SAM" id="Phobius"/>
    </source>
</evidence>
<dbReference type="GO" id="GO:0016020">
    <property type="term" value="C:membrane"/>
    <property type="evidence" value="ECO:0007669"/>
    <property type="project" value="UniProtKB-SubCell"/>
</dbReference>
<evidence type="ECO:0000256" key="1">
    <source>
        <dbReference type="ARBA" id="ARBA00004141"/>
    </source>
</evidence>